<dbReference type="GO" id="GO:0030943">
    <property type="term" value="F:mitochondrion targeting sequence binding"/>
    <property type="evidence" value="ECO:0007669"/>
    <property type="project" value="TreeGrafter"/>
</dbReference>
<comment type="similarity">
    <text evidence="2">Belongs to the Tom20 family.</text>
</comment>
<keyword evidence="13" id="KW-1185">Reference proteome</keyword>
<keyword evidence="7 11" id="KW-1133">Transmembrane helix</keyword>
<keyword evidence="4 11" id="KW-0812">Transmembrane</keyword>
<dbReference type="eggNOG" id="KOG4056">
    <property type="taxonomic scope" value="Eukaryota"/>
</dbReference>
<keyword evidence="3" id="KW-0813">Transport</keyword>
<evidence type="ECO:0000256" key="6">
    <source>
        <dbReference type="ARBA" id="ARBA00022927"/>
    </source>
</evidence>
<evidence type="ECO:0000256" key="5">
    <source>
        <dbReference type="ARBA" id="ARBA00022787"/>
    </source>
</evidence>
<keyword evidence="9 11" id="KW-0472">Membrane</keyword>
<evidence type="ECO:0000313" key="13">
    <source>
        <dbReference type="Proteomes" id="UP000054350"/>
    </source>
</evidence>
<keyword evidence="5" id="KW-1000">Mitochondrion outer membrane</keyword>
<evidence type="ECO:0000256" key="8">
    <source>
        <dbReference type="ARBA" id="ARBA00023128"/>
    </source>
</evidence>
<dbReference type="CDD" id="cd20071">
    <property type="entry name" value="SET_SMYD"/>
    <property type="match status" value="1"/>
</dbReference>
<reference evidence="12 13" key="1">
    <citation type="submission" date="2009-11" db="EMBL/GenBank/DDBJ databases">
        <title>Annotation of Allomyces macrogynus ATCC 38327.</title>
        <authorList>
            <consortium name="The Broad Institute Genome Sequencing Platform"/>
            <person name="Russ C."/>
            <person name="Cuomo C."/>
            <person name="Burger G."/>
            <person name="Gray M.W."/>
            <person name="Holland P.W.H."/>
            <person name="King N."/>
            <person name="Lang F.B.F."/>
            <person name="Roger A.J."/>
            <person name="Ruiz-Trillo I."/>
            <person name="Young S.K."/>
            <person name="Zeng Q."/>
            <person name="Gargeya S."/>
            <person name="Fitzgerald M."/>
            <person name="Haas B."/>
            <person name="Abouelleil A."/>
            <person name="Alvarado L."/>
            <person name="Arachchi H.M."/>
            <person name="Berlin A."/>
            <person name="Chapman S.B."/>
            <person name="Gearin G."/>
            <person name="Goldberg J."/>
            <person name="Griggs A."/>
            <person name="Gujja S."/>
            <person name="Hansen M."/>
            <person name="Heiman D."/>
            <person name="Howarth C."/>
            <person name="Larimer J."/>
            <person name="Lui A."/>
            <person name="MacDonald P.J.P."/>
            <person name="McCowen C."/>
            <person name="Montmayeur A."/>
            <person name="Murphy C."/>
            <person name="Neiman D."/>
            <person name="Pearson M."/>
            <person name="Priest M."/>
            <person name="Roberts A."/>
            <person name="Saif S."/>
            <person name="Shea T."/>
            <person name="Sisk P."/>
            <person name="Stolte C."/>
            <person name="Sykes S."/>
            <person name="Wortman J."/>
            <person name="Nusbaum C."/>
            <person name="Birren B."/>
        </authorList>
    </citation>
    <scope>NUCLEOTIDE SEQUENCE [LARGE SCALE GENOMIC DNA]</scope>
    <source>
        <strain evidence="12 13">ATCC 38327</strain>
    </source>
</reference>
<feature type="compositionally biased region" description="Basic and acidic residues" evidence="10">
    <location>
        <begin position="61"/>
        <end position="72"/>
    </location>
</feature>
<organism evidence="12 13">
    <name type="scientific">Allomyces macrogynus (strain ATCC 38327)</name>
    <name type="common">Allomyces javanicus var. macrogynus</name>
    <dbReference type="NCBI Taxonomy" id="578462"/>
    <lineage>
        <taxon>Eukaryota</taxon>
        <taxon>Fungi</taxon>
        <taxon>Fungi incertae sedis</taxon>
        <taxon>Blastocladiomycota</taxon>
        <taxon>Blastocladiomycetes</taxon>
        <taxon>Blastocladiales</taxon>
        <taxon>Blastocladiaceae</taxon>
        <taxon>Allomyces</taxon>
    </lineage>
</organism>
<keyword evidence="8" id="KW-0496">Mitochondrion</keyword>
<feature type="region of interest" description="Disordered" evidence="10">
    <location>
        <begin position="410"/>
        <end position="433"/>
    </location>
</feature>
<dbReference type="PANTHER" id="PTHR12430">
    <property type="entry name" value="MITOCHONDRIAL IMPORT RECEPTOR SUBUNIT TOM20"/>
    <property type="match status" value="1"/>
</dbReference>
<accession>A0A0L0TAB0</accession>
<evidence type="ECO:0000256" key="11">
    <source>
        <dbReference type="SAM" id="Phobius"/>
    </source>
</evidence>
<evidence type="ECO:0000256" key="9">
    <source>
        <dbReference type="ARBA" id="ARBA00023136"/>
    </source>
</evidence>
<dbReference type="GO" id="GO:0008320">
    <property type="term" value="F:protein transmembrane transporter activity"/>
    <property type="evidence" value="ECO:0007669"/>
    <property type="project" value="TreeGrafter"/>
</dbReference>
<evidence type="ECO:0000256" key="10">
    <source>
        <dbReference type="SAM" id="MobiDB-lite"/>
    </source>
</evidence>
<dbReference type="Gene3D" id="2.170.270.10">
    <property type="entry name" value="SET domain"/>
    <property type="match status" value="2"/>
</dbReference>
<dbReference type="SUPFAM" id="SSF47157">
    <property type="entry name" value="Mitochondrial import receptor subunit Tom20"/>
    <property type="match status" value="1"/>
</dbReference>
<evidence type="ECO:0000256" key="3">
    <source>
        <dbReference type="ARBA" id="ARBA00022448"/>
    </source>
</evidence>
<dbReference type="STRING" id="578462.A0A0L0TAB0"/>
<evidence type="ECO:0000256" key="2">
    <source>
        <dbReference type="ARBA" id="ARBA00005792"/>
    </source>
</evidence>
<dbReference type="GO" id="GO:0016031">
    <property type="term" value="P:tRNA import into mitochondrion"/>
    <property type="evidence" value="ECO:0007669"/>
    <property type="project" value="TreeGrafter"/>
</dbReference>
<reference evidence="13" key="2">
    <citation type="submission" date="2009-11" db="EMBL/GenBank/DDBJ databases">
        <title>The Genome Sequence of Allomyces macrogynus strain ATCC 38327.</title>
        <authorList>
            <consortium name="The Broad Institute Genome Sequencing Platform"/>
            <person name="Russ C."/>
            <person name="Cuomo C."/>
            <person name="Shea T."/>
            <person name="Young S.K."/>
            <person name="Zeng Q."/>
            <person name="Koehrsen M."/>
            <person name="Haas B."/>
            <person name="Borodovsky M."/>
            <person name="Guigo R."/>
            <person name="Alvarado L."/>
            <person name="Berlin A."/>
            <person name="Borenstein D."/>
            <person name="Chen Z."/>
            <person name="Engels R."/>
            <person name="Freedman E."/>
            <person name="Gellesch M."/>
            <person name="Goldberg J."/>
            <person name="Griggs A."/>
            <person name="Gujja S."/>
            <person name="Heiman D."/>
            <person name="Hepburn T."/>
            <person name="Howarth C."/>
            <person name="Jen D."/>
            <person name="Larson L."/>
            <person name="Lewis B."/>
            <person name="Mehta T."/>
            <person name="Park D."/>
            <person name="Pearson M."/>
            <person name="Roberts A."/>
            <person name="Saif S."/>
            <person name="Shenoy N."/>
            <person name="Sisk P."/>
            <person name="Stolte C."/>
            <person name="Sykes S."/>
            <person name="Walk T."/>
            <person name="White J."/>
            <person name="Yandava C."/>
            <person name="Burger G."/>
            <person name="Gray M.W."/>
            <person name="Holland P.W.H."/>
            <person name="King N."/>
            <person name="Lang F.B.F."/>
            <person name="Roger A.J."/>
            <person name="Ruiz-Trillo I."/>
            <person name="Lander E."/>
            <person name="Nusbaum C."/>
        </authorList>
    </citation>
    <scope>NUCLEOTIDE SEQUENCE [LARGE SCALE GENOMIC DNA]</scope>
    <source>
        <strain evidence="13">ATCC 38327</strain>
    </source>
</reference>
<dbReference type="Gene3D" id="1.10.220.160">
    <property type="match status" value="1"/>
</dbReference>
<dbReference type="InterPro" id="IPR023392">
    <property type="entry name" value="Tom20_dom_sf"/>
</dbReference>
<dbReference type="GO" id="GO:0006605">
    <property type="term" value="P:protein targeting"/>
    <property type="evidence" value="ECO:0007669"/>
    <property type="project" value="InterPro"/>
</dbReference>
<dbReference type="Pfam" id="PF02064">
    <property type="entry name" value="MAS20"/>
    <property type="match status" value="1"/>
</dbReference>
<feature type="region of interest" description="Disordered" evidence="10">
    <location>
        <begin position="479"/>
        <end position="502"/>
    </location>
</feature>
<dbReference type="GO" id="GO:0005742">
    <property type="term" value="C:mitochondrial outer membrane translocase complex"/>
    <property type="evidence" value="ECO:0007669"/>
    <property type="project" value="InterPro"/>
</dbReference>
<keyword evidence="6" id="KW-0653">Protein transport</keyword>
<name>A0A0L0TAB0_ALLM3</name>
<dbReference type="Gene3D" id="1.20.960.10">
    <property type="entry name" value="Mitochondrial outer membrane translocase complex, subunit Tom20 domain"/>
    <property type="match status" value="1"/>
</dbReference>
<comment type="subcellular location">
    <subcellularLocation>
        <location evidence="1">Mitochondrion outer membrane</location>
        <topology evidence="1">Single-pass membrane protein</topology>
    </subcellularLocation>
</comment>
<dbReference type="OrthoDB" id="2154253at2759"/>
<gene>
    <name evidence="12" type="ORF">AMAG_20465</name>
</gene>
<dbReference type="GO" id="GO:0030150">
    <property type="term" value="P:protein import into mitochondrial matrix"/>
    <property type="evidence" value="ECO:0007669"/>
    <property type="project" value="TreeGrafter"/>
</dbReference>
<dbReference type="PRINTS" id="PR00351">
    <property type="entry name" value="OM20RECEPTOR"/>
</dbReference>
<evidence type="ECO:0000256" key="7">
    <source>
        <dbReference type="ARBA" id="ARBA00022989"/>
    </source>
</evidence>
<dbReference type="OMA" id="FICECEK"/>
<feature type="region of interest" description="Disordered" evidence="10">
    <location>
        <begin position="52"/>
        <end position="78"/>
    </location>
</feature>
<evidence type="ECO:0000256" key="1">
    <source>
        <dbReference type="ARBA" id="ARBA00004572"/>
    </source>
</evidence>
<dbReference type="PANTHER" id="PTHR12430:SF0">
    <property type="entry name" value="TRANSLOCASE OF OUTER MITOCHONDRIAL MEMBRANE 20"/>
    <property type="match status" value="1"/>
</dbReference>
<feature type="transmembrane region" description="Helical" evidence="11">
    <location>
        <begin position="20"/>
        <end position="39"/>
    </location>
</feature>
<dbReference type="SUPFAM" id="SSF82199">
    <property type="entry name" value="SET domain"/>
    <property type="match status" value="1"/>
</dbReference>
<dbReference type="VEuPathDB" id="FungiDB:AMAG_20465"/>
<feature type="compositionally biased region" description="Low complexity" evidence="10">
    <location>
        <begin position="481"/>
        <end position="496"/>
    </location>
</feature>
<sequence>MSGTSAPSSTATPVLQRPWVLATLAVAAVGIGYAAFFDYKRRADPSFRRNLRKQRKRVEKKKTEEDATKSRDVTASGASDGLEAEIEALLNEPLPTTPEAKEAFFMEQLSKGETLAKNGPEFFKLAAAFFYKALKVYPAPAELVMLYQKTLTEPVFNLVMGFISSEVKKRQEQYFVSFPDASMNVRVGEEPDPKRKAPDGTPLKRRTLIAAKDFEAGETIYEEEPIVGTLNPAFLQSGEYCAHCFKPTACDGKVESARTGATYCSKACEDVAWDTYESLLFADYTRPGGSTTTTLVTECATDGVIVPLHMARFLAYMVHEDTKKAENPDADGFGVWDHIERLRYLELTPTAIDAKYITMLQTLLGEKVPGLEDFLTLERYLLLKGKFLYNQMAVATRQVEALAATEAAAEAETAEAKPEEPAAADQVENPTEADDAPAALLEEEDTSSAIVVEAEKSEDDESAASGDAHDLAADATDADVEAPAAEEPTAEETPVASTDVIPEATVEEAADKEEAKPKKDEEKPKLAVLEPERSASAAAASTAAALYPVSAYLTHSCAPNVEATFPRKSRTLALVAKTPVRAGDVLMTAFVDLALPYADRKAALAAGWRYTCECVRCEAEAPKEEEEEAKADE</sequence>
<dbReference type="Proteomes" id="UP000054350">
    <property type="component" value="Unassembled WGS sequence"/>
</dbReference>
<evidence type="ECO:0000313" key="12">
    <source>
        <dbReference type="EMBL" id="KNE71666.1"/>
    </source>
</evidence>
<protein>
    <submittedName>
        <fullName evidence="12">Uncharacterized protein</fullName>
    </submittedName>
</protein>
<dbReference type="EMBL" id="GG745373">
    <property type="protein sequence ID" value="KNE71666.1"/>
    <property type="molecule type" value="Genomic_DNA"/>
</dbReference>
<dbReference type="Gene3D" id="6.10.140.2220">
    <property type="match status" value="1"/>
</dbReference>
<dbReference type="AlphaFoldDB" id="A0A0L0TAB0"/>
<dbReference type="InterPro" id="IPR002056">
    <property type="entry name" value="MAS20"/>
</dbReference>
<evidence type="ECO:0000256" key="4">
    <source>
        <dbReference type="ARBA" id="ARBA00022692"/>
    </source>
</evidence>
<dbReference type="GO" id="GO:0006886">
    <property type="term" value="P:intracellular protein transport"/>
    <property type="evidence" value="ECO:0007669"/>
    <property type="project" value="InterPro"/>
</dbReference>
<dbReference type="InterPro" id="IPR046341">
    <property type="entry name" value="SET_dom_sf"/>
</dbReference>
<proteinExistence type="inferred from homology"/>